<dbReference type="EMBL" id="GBXM01097666">
    <property type="protein sequence ID" value="JAH10911.1"/>
    <property type="molecule type" value="Transcribed_RNA"/>
</dbReference>
<evidence type="ECO:0000313" key="1">
    <source>
        <dbReference type="EMBL" id="JAH10911.1"/>
    </source>
</evidence>
<organism evidence="1">
    <name type="scientific">Anguilla anguilla</name>
    <name type="common">European freshwater eel</name>
    <name type="synonym">Muraena anguilla</name>
    <dbReference type="NCBI Taxonomy" id="7936"/>
    <lineage>
        <taxon>Eukaryota</taxon>
        <taxon>Metazoa</taxon>
        <taxon>Chordata</taxon>
        <taxon>Craniata</taxon>
        <taxon>Vertebrata</taxon>
        <taxon>Euteleostomi</taxon>
        <taxon>Actinopterygii</taxon>
        <taxon>Neopterygii</taxon>
        <taxon>Teleostei</taxon>
        <taxon>Anguilliformes</taxon>
        <taxon>Anguillidae</taxon>
        <taxon>Anguilla</taxon>
    </lineage>
</organism>
<dbReference type="AlphaFoldDB" id="A0A0E9Q203"/>
<reference evidence="1" key="2">
    <citation type="journal article" date="2015" name="Fish Shellfish Immunol.">
        <title>Early steps in the European eel (Anguilla anguilla)-Vibrio vulnificus interaction in the gills: Role of the RtxA13 toxin.</title>
        <authorList>
            <person name="Callol A."/>
            <person name="Pajuelo D."/>
            <person name="Ebbesson L."/>
            <person name="Teles M."/>
            <person name="MacKenzie S."/>
            <person name="Amaro C."/>
        </authorList>
    </citation>
    <scope>NUCLEOTIDE SEQUENCE</scope>
</reference>
<name>A0A0E9Q203_ANGAN</name>
<accession>A0A0E9Q203</accession>
<protein>
    <submittedName>
        <fullName evidence="1">Uncharacterized protein</fullName>
    </submittedName>
</protein>
<reference evidence="1" key="1">
    <citation type="submission" date="2014-11" db="EMBL/GenBank/DDBJ databases">
        <authorList>
            <person name="Amaro Gonzalez C."/>
        </authorList>
    </citation>
    <scope>NUCLEOTIDE SEQUENCE</scope>
</reference>
<sequence length="17" mass="2093">MFVEHLFNVSCIKKRQI</sequence>
<proteinExistence type="predicted"/>